<dbReference type="Proteomes" id="UP000034156">
    <property type="component" value="Chromosome"/>
</dbReference>
<organism evidence="2 4">
    <name type="scientific">Nitrosomonas communis</name>
    <dbReference type="NCBI Taxonomy" id="44574"/>
    <lineage>
        <taxon>Bacteria</taxon>
        <taxon>Pseudomonadati</taxon>
        <taxon>Pseudomonadota</taxon>
        <taxon>Betaproteobacteria</taxon>
        <taxon>Nitrosomonadales</taxon>
        <taxon>Nitrosomonadaceae</taxon>
        <taxon>Nitrosomonas</taxon>
    </lineage>
</organism>
<keyword evidence="4" id="KW-1185">Reference proteome</keyword>
<feature type="transmembrane region" description="Helical" evidence="1">
    <location>
        <begin position="73"/>
        <end position="90"/>
    </location>
</feature>
<evidence type="ECO:0000256" key="1">
    <source>
        <dbReference type="SAM" id="Phobius"/>
    </source>
</evidence>
<accession>A0A0F7KED9</accession>
<dbReference type="PATRIC" id="fig|44574.3.peg.1004"/>
<dbReference type="InterPro" id="IPR052712">
    <property type="entry name" value="Acid_resist_chaperone_HdeD"/>
</dbReference>
<gene>
    <name evidence="2" type="ORF">AAW31_04205</name>
    <name evidence="3" type="ORF">BCL69_10517</name>
</gene>
<evidence type="ECO:0000313" key="3">
    <source>
        <dbReference type="EMBL" id="TYP81226.1"/>
    </source>
</evidence>
<dbReference type="KEGG" id="nco:AAW31_04205"/>
<dbReference type="OrthoDB" id="9815400at2"/>
<dbReference type="RefSeq" id="WP_046849291.1">
    <property type="nucleotide sequence ID" value="NZ_CP011451.1"/>
</dbReference>
<dbReference type="Proteomes" id="UP000324176">
    <property type="component" value="Unassembled WGS sequence"/>
</dbReference>
<reference evidence="3 5" key="3">
    <citation type="submission" date="2019-07" db="EMBL/GenBank/DDBJ databases">
        <title>Active sludge and wastewater microbial communities from Klosterneuburg, Austria.</title>
        <authorList>
            <person name="Wagner M."/>
        </authorList>
    </citation>
    <scope>NUCLEOTIDE SEQUENCE [LARGE SCALE GENOMIC DNA]</scope>
    <source>
        <strain evidence="3 5">Nm2</strain>
    </source>
</reference>
<feature type="transmembrane region" description="Helical" evidence="1">
    <location>
        <begin position="96"/>
        <end position="117"/>
    </location>
</feature>
<sequence>MIDQEKLELPVSWGWLLALGIALLIFGMLGVAMQFYLTLASVILFGALALVSGCFQLWHGLATKEVKWSGRALHLLIALIYIVFGGLLVWDPVSGTLSLTLILAGFLIAIGLSRISYAWNCRKRGWKWQLTLVGGLIDLLLAGLIVYGWPETAFWVIGLFVAIEMMINGWLLIAMAMAARNISHEAEKKA</sequence>
<keyword evidence="1" id="KW-1133">Transmembrane helix</keyword>
<evidence type="ECO:0000313" key="2">
    <source>
        <dbReference type="EMBL" id="AKH37197.1"/>
    </source>
</evidence>
<feature type="transmembrane region" description="Helical" evidence="1">
    <location>
        <begin position="129"/>
        <end position="149"/>
    </location>
</feature>
<dbReference type="PANTHER" id="PTHR34989:SF1">
    <property type="entry name" value="PROTEIN HDED"/>
    <property type="match status" value="1"/>
</dbReference>
<feature type="transmembrane region" description="Helical" evidence="1">
    <location>
        <begin position="12"/>
        <end position="36"/>
    </location>
</feature>
<dbReference type="GO" id="GO:0005886">
    <property type="term" value="C:plasma membrane"/>
    <property type="evidence" value="ECO:0007669"/>
    <property type="project" value="TreeGrafter"/>
</dbReference>
<dbReference type="InterPro" id="IPR005325">
    <property type="entry name" value="DUF308_memb"/>
</dbReference>
<evidence type="ECO:0000313" key="5">
    <source>
        <dbReference type="Proteomes" id="UP000324176"/>
    </source>
</evidence>
<protein>
    <submittedName>
        <fullName evidence="3">Uncharacterized membrane protein HdeD (DUF308 family)</fullName>
    </submittedName>
</protein>
<dbReference type="Pfam" id="PF03729">
    <property type="entry name" value="DUF308"/>
    <property type="match status" value="1"/>
</dbReference>
<dbReference type="AlphaFoldDB" id="A0A0F7KED9"/>
<dbReference type="EMBL" id="VNHT01000051">
    <property type="protein sequence ID" value="TYP81226.1"/>
    <property type="molecule type" value="Genomic_DNA"/>
</dbReference>
<keyword evidence="1" id="KW-0812">Transmembrane</keyword>
<reference evidence="2 4" key="2">
    <citation type="journal article" date="2016" name="Genome Announc.">
        <title>Genome Sequence of Nitrosomonas communis Strain Nm2, a Mesophilic Ammonia-Oxidizing Bacterium Isolated from Mediterranean Soil.</title>
        <authorList>
            <person name="Kozlowski J.A."/>
            <person name="Kits K.D."/>
            <person name="Stein L.Y."/>
        </authorList>
    </citation>
    <scope>NUCLEOTIDE SEQUENCE [LARGE SCALE GENOMIC DNA]</scope>
    <source>
        <strain evidence="2 4">Nm2</strain>
    </source>
</reference>
<evidence type="ECO:0000313" key="4">
    <source>
        <dbReference type="Proteomes" id="UP000034156"/>
    </source>
</evidence>
<feature type="transmembrane region" description="Helical" evidence="1">
    <location>
        <begin position="42"/>
        <end position="61"/>
    </location>
</feature>
<reference evidence="4" key="1">
    <citation type="submission" date="2015-05" db="EMBL/GenBank/DDBJ databases">
        <title>Draft genome of Nitrosomonas communis strain Nm2.</title>
        <authorList>
            <person name="Kozlowski J.A."/>
            <person name="Kits K.D."/>
            <person name="Stein L.Y."/>
        </authorList>
    </citation>
    <scope>NUCLEOTIDE SEQUENCE [LARGE SCALE GENOMIC DNA]</scope>
    <source>
        <strain evidence="4">Nm2</strain>
    </source>
</reference>
<dbReference type="PANTHER" id="PTHR34989">
    <property type="entry name" value="PROTEIN HDED"/>
    <property type="match status" value="1"/>
</dbReference>
<name>A0A0F7KED9_9PROT</name>
<feature type="transmembrane region" description="Helical" evidence="1">
    <location>
        <begin position="155"/>
        <end position="179"/>
    </location>
</feature>
<proteinExistence type="predicted"/>
<dbReference type="EMBL" id="CP011451">
    <property type="protein sequence ID" value="AKH37197.1"/>
    <property type="molecule type" value="Genomic_DNA"/>
</dbReference>
<keyword evidence="1" id="KW-0472">Membrane</keyword>